<protein>
    <submittedName>
        <fullName evidence="1">Uncharacterized protein</fullName>
    </submittedName>
</protein>
<proteinExistence type="predicted"/>
<reference evidence="1" key="1">
    <citation type="submission" date="2014-11" db="EMBL/GenBank/DDBJ databases">
        <authorList>
            <person name="Amaro Gonzalez C."/>
        </authorList>
    </citation>
    <scope>NUCLEOTIDE SEQUENCE</scope>
</reference>
<evidence type="ECO:0000313" key="1">
    <source>
        <dbReference type="EMBL" id="JAH62998.1"/>
    </source>
</evidence>
<dbReference type="EMBL" id="GBXM01045579">
    <property type="protein sequence ID" value="JAH62998.1"/>
    <property type="molecule type" value="Transcribed_RNA"/>
</dbReference>
<accession>A0A0E9UDF4</accession>
<organism evidence="1">
    <name type="scientific">Anguilla anguilla</name>
    <name type="common">European freshwater eel</name>
    <name type="synonym">Muraena anguilla</name>
    <dbReference type="NCBI Taxonomy" id="7936"/>
    <lineage>
        <taxon>Eukaryota</taxon>
        <taxon>Metazoa</taxon>
        <taxon>Chordata</taxon>
        <taxon>Craniata</taxon>
        <taxon>Vertebrata</taxon>
        <taxon>Euteleostomi</taxon>
        <taxon>Actinopterygii</taxon>
        <taxon>Neopterygii</taxon>
        <taxon>Teleostei</taxon>
        <taxon>Anguilliformes</taxon>
        <taxon>Anguillidae</taxon>
        <taxon>Anguilla</taxon>
    </lineage>
</organism>
<reference evidence="1" key="2">
    <citation type="journal article" date="2015" name="Fish Shellfish Immunol.">
        <title>Early steps in the European eel (Anguilla anguilla)-Vibrio vulnificus interaction in the gills: Role of the RtxA13 toxin.</title>
        <authorList>
            <person name="Callol A."/>
            <person name="Pajuelo D."/>
            <person name="Ebbesson L."/>
            <person name="Teles M."/>
            <person name="MacKenzie S."/>
            <person name="Amaro C."/>
        </authorList>
    </citation>
    <scope>NUCLEOTIDE SEQUENCE</scope>
</reference>
<sequence length="16" mass="1912">MKIERGYTFACECLFT</sequence>
<name>A0A0E9UDF4_ANGAN</name>
<dbReference type="AlphaFoldDB" id="A0A0E9UDF4"/>